<evidence type="ECO:0000256" key="4">
    <source>
        <dbReference type="ARBA" id="ARBA00023136"/>
    </source>
</evidence>
<dbReference type="Pfam" id="PF00672">
    <property type="entry name" value="HAMP"/>
    <property type="match status" value="1"/>
</dbReference>
<dbReference type="FunFam" id="1.10.287.950:FF:000001">
    <property type="entry name" value="Methyl-accepting chemotaxis sensory transducer"/>
    <property type="match status" value="1"/>
</dbReference>
<keyword evidence="5 7" id="KW-0807">Transducer</keyword>
<keyword evidence="4 8" id="KW-0472">Membrane</keyword>
<evidence type="ECO:0000256" key="1">
    <source>
        <dbReference type="ARBA" id="ARBA00004141"/>
    </source>
</evidence>
<keyword evidence="12" id="KW-1185">Reference proteome</keyword>
<proteinExistence type="inferred from homology"/>
<feature type="domain" description="Methyl-accepting transducer" evidence="9">
    <location>
        <begin position="273"/>
        <end position="509"/>
    </location>
</feature>
<dbReference type="STRING" id="1452487.AVW16_07595"/>
<reference evidence="12" key="1">
    <citation type="submission" date="2016-01" db="EMBL/GenBank/DDBJ databases">
        <title>Draft genome of Chromobacterium sp. F49.</title>
        <authorList>
            <person name="Hong K.W."/>
        </authorList>
    </citation>
    <scope>NUCLEOTIDE SEQUENCE [LARGE SCALE GENOMIC DNA]</scope>
    <source>
        <strain evidence="12">CN10</strain>
    </source>
</reference>
<dbReference type="GO" id="GO:0007165">
    <property type="term" value="P:signal transduction"/>
    <property type="evidence" value="ECO:0007669"/>
    <property type="project" value="UniProtKB-KW"/>
</dbReference>
<dbReference type="SMART" id="SM00304">
    <property type="entry name" value="HAMP"/>
    <property type="match status" value="1"/>
</dbReference>
<evidence type="ECO:0000256" key="5">
    <source>
        <dbReference type="ARBA" id="ARBA00023224"/>
    </source>
</evidence>
<dbReference type="Gene3D" id="1.10.287.950">
    <property type="entry name" value="Methyl-accepting chemotaxis protein"/>
    <property type="match status" value="1"/>
</dbReference>
<evidence type="ECO:0000256" key="6">
    <source>
        <dbReference type="ARBA" id="ARBA00029447"/>
    </source>
</evidence>
<dbReference type="GO" id="GO:0016020">
    <property type="term" value="C:membrane"/>
    <property type="evidence" value="ECO:0007669"/>
    <property type="project" value="UniProtKB-SubCell"/>
</dbReference>
<dbReference type="RefSeq" id="WP_066610632.1">
    <property type="nucleotide sequence ID" value="NZ_LQQU01000011.1"/>
</dbReference>
<evidence type="ECO:0000256" key="3">
    <source>
        <dbReference type="ARBA" id="ARBA00022989"/>
    </source>
</evidence>
<dbReference type="PANTHER" id="PTHR32089">
    <property type="entry name" value="METHYL-ACCEPTING CHEMOTAXIS PROTEIN MCPB"/>
    <property type="match status" value="1"/>
</dbReference>
<dbReference type="InterPro" id="IPR004090">
    <property type="entry name" value="Chemotax_Me-accpt_rcpt"/>
</dbReference>
<dbReference type="GO" id="GO:0004888">
    <property type="term" value="F:transmembrane signaling receptor activity"/>
    <property type="evidence" value="ECO:0007669"/>
    <property type="project" value="InterPro"/>
</dbReference>
<dbReference type="PANTHER" id="PTHR32089:SF119">
    <property type="entry name" value="METHYL-ACCEPTING CHEMOTAXIS PROTEIN CTPL"/>
    <property type="match status" value="1"/>
</dbReference>
<feature type="domain" description="HAMP" evidence="10">
    <location>
        <begin position="215"/>
        <end position="268"/>
    </location>
</feature>
<keyword evidence="2 8" id="KW-0812">Transmembrane</keyword>
<dbReference type="Pfam" id="PF00015">
    <property type="entry name" value="MCPsignal"/>
    <property type="match status" value="1"/>
</dbReference>
<comment type="similarity">
    <text evidence="6">Belongs to the methyl-accepting chemotaxis (MCP) protein family.</text>
</comment>
<protein>
    <recommendedName>
        <fullName evidence="13">Chemotaxis protein</fullName>
    </recommendedName>
</protein>
<feature type="transmembrane region" description="Helical" evidence="8">
    <location>
        <begin position="6"/>
        <end position="28"/>
    </location>
</feature>
<gene>
    <name evidence="11" type="ORF">AVW16_07595</name>
</gene>
<dbReference type="InterPro" id="IPR003660">
    <property type="entry name" value="HAMP_dom"/>
</dbReference>
<evidence type="ECO:0000256" key="2">
    <source>
        <dbReference type="ARBA" id="ARBA00022692"/>
    </source>
</evidence>
<accession>A0A163D5N7</accession>
<dbReference type="PRINTS" id="PR00260">
    <property type="entry name" value="CHEMTRNSDUCR"/>
</dbReference>
<dbReference type="AlphaFoldDB" id="A0A163D5N7"/>
<dbReference type="SUPFAM" id="SSF58104">
    <property type="entry name" value="Methyl-accepting chemotaxis protein (MCP) signaling domain"/>
    <property type="match status" value="1"/>
</dbReference>
<evidence type="ECO:0000313" key="12">
    <source>
        <dbReference type="Proteomes" id="UP000076625"/>
    </source>
</evidence>
<dbReference type="PROSITE" id="PS50885">
    <property type="entry name" value="HAMP"/>
    <property type="match status" value="1"/>
</dbReference>
<evidence type="ECO:0000313" key="11">
    <source>
        <dbReference type="EMBL" id="KZE33917.1"/>
    </source>
</evidence>
<dbReference type="SMART" id="SM00283">
    <property type="entry name" value="MA"/>
    <property type="match status" value="1"/>
</dbReference>
<evidence type="ECO:0000256" key="7">
    <source>
        <dbReference type="PROSITE-ProRule" id="PRU00284"/>
    </source>
</evidence>
<dbReference type="Proteomes" id="UP000076625">
    <property type="component" value="Unassembled WGS sequence"/>
</dbReference>
<dbReference type="EMBL" id="LQQU01000011">
    <property type="protein sequence ID" value="KZE33917.1"/>
    <property type="molecule type" value="Genomic_DNA"/>
</dbReference>
<keyword evidence="3 8" id="KW-1133">Transmembrane helix</keyword>
<dbReference type="CDD" id="cd06225">
    <property type="entry name" value="HAMP"/>
    <property type="match status" value="1"/>
</dbReference>
<comment type="subcellular location">
    <subcellularLocation>
        <location evidence="1">Membrane</location>
        <topology evidence="1">Multi-pass membrane protein</topology>
    </subcellularLocation>
</comment>
<evidence type="ECO:0008006" key="13">
    <source>
        <dbReference type="Google" id="ProtNLM"/>
    </source>
</evidence>
<evidence type="ECO:0000256" key="8">
    <source>
        <dbReference type="SAM" id="Phobius"/>
    </source>
</evidence>
<dbReference type="OrthoDB" id="9763018at2"/>
<comment type="caution">
    <text evidence="11">The sequence shown here is derived from an EMBL/GenBank/DDBJ whole genome shotgun (WGS) entry which is preliminary data.</text>
</comment>
<evidence type="ECO:0000259" key="9">
    <source>
        <dbReference type="PROSITE" id="PS50111"/>
    </source>
</evidence>
<feature type="transmembrane region" description="Helical" evidence="8">
    <location>
        <begin position="194"/>
        <end position="214"/>
    </location>
</feature>
<evidence type="ECO:0000259" key="10">
    <source>
        <dbReference type="PROSITE" id="PS50885"/>
    </source>
</evidence>
<sequence>MKNLKIAYRLGVGFALIVLLFVIGAVVIQTQLASLTTGIEKLNTIAFPRNVAIGSLLDAVNEGRVQVRNMMLAPDEAALQRSDKLLTEALARFRGAAKDLEASVAEHGASDAEKAHIAKVNAAYDAWQRNILDARTARLKGDAAAAVAVLTSAEGAVAGRKLSEALRDYGRFNIELNSRFNEVRLDEARNIEEVVLAVAVLAVLFAVAAGWLVARSITRPLDAAVDSLERIAGGDLSERIPADPASHEIARLNNAMARTIAGLSATLRTVHGSASRLIGAAGELNGASRTVRESSEQQSGAATAMAAAMEEISTSINHISDLSREAQGVSQQSGQQARSGAEVIHAMVDEIGKISATVGQAAATAQSLGEEAAKITAIINVIKDIADQTNLLALNAAIEAARAGELGRGFAVVADEVRKLAEKTTASTADITAMIGAIQSGAGNMASQMQQTVSQVTEGMEMARHAGGAIAQINASTDSVVGMIDDVSRGLSEQAIASHEIANRVEQIVQMVDQNAAATRSVADAAGELDALAQSLEGEVRRFKLAS</sequence>
<organism evidence="11 12">
    <name type="scientific">Crenobacter luteus</name>
    <dbReference type="NCBI Taxonomy" id="1452487"/>
    <lineage>
        <taxon>Bacteria</taxon>
        <taxon>Pseudomonadati</taxon>
        <taxon>Pseudomonadota</taxon>
        <taxon>Betaproteobacteria</taxon>
        <taxon>Neisseriales</taxon>
        <taxon>Neisseriaceae</taxon>
        <taxon>Crenobacter</taxon>
    </lineage>
</organism>
<dbReference type="PROSITE" id="PS50111">
    <property type="entry name" value="CHEMOTAXIS_TRANSDUC_2"/>
    <property type="match status" value="1"/>
</dbReference>
<name>A0A163D5N7_9NEIS</name>
<dbReference type="GO" id="GO:0006935">
    <property type="term" value="P:chemotaxis"/>
    <property type="evidence" value="ECO:0007669"/>
    <property type="project" value="InterPro"/>
</dbReference>
<dbReference type="InterPro" id="IPR004089">
    <property type="entry name" value="MCPsignal_dom"/>
</dbReference>